<evidence type="ECO:0000313" key="2">
    <source>
        <dbReference type="Proteomes" id="UP000076761"/>
    </source>
</evidence>
<dbReference type="EMBL" id="KV425580">
    <property type="protein sequence ID" value="KZT24112.1"/>
    <property type="molecule type" value="Genomic_DNA"/>
</dbReference>
<dbReference type="Proteomes" id="UP000076761">
    <property type="component" value="Unassembled WGS sequence"/>
</dbReference>
<name>A0A165RPU1_9AGAM</name>
<accession>A0A165RPU1</accession>
<reference evidence="1 2" key="1">
    <citation type="journal article" date="2016" name="Mol. Biol. Evol.">
        <title>Comparative Genomics of Early-Diverging Mushroom-Forming Fungi Provides Insights into the Origins of Lignocellulose Decay Capabilities.</title>
        <authorList>
            <person name="Nagy L.G."/>
            <person name="Riley R."/>
            <person name="Tritt A."/>
            <person name="Adam C."/>
            <person name="Daum C."/>
            <person name="Floudas D."/>
            <person name="Sun H."/>
            <person name="Yadav J.S."/>
            <person name="Pangilinan J."/>
            <person name="Larsson K.H."/>
            <person name="Matsuura K."/>
            <person name="Barry K."/>
            <person name="Labutti K."/>
            <person name="Kuo R."/>
            <person name="Ohm R.A."/>
            <person name="Bhattacharya S.S."/>
            <person name="Shirouzu T."/>
            <person name="Yoshinaga Y."/>
            <person name="Martin F.M."/>
            <person name="Grigoriev I.V."/>
            <person name="Hibbett D.S."/>
        </authorList>
    </citation>
    <scope>NUCLEOTIDE SEQUENCE [LARGE SCALE GENOMIC DNA]</scope>
    <source>
        <strain evidence="1 2">HHB14362 ss-1</strain>
    </source>
</reference>
<gene>
    <name evidence="1" type="ORF">NEOLEDRAFT_500245</name>
</gene>
<sequence>MIHQRYDINLCLRKGRDDNIRGDFWICASRAERRIGQPCSAFAFGRVNCHVTHFHDEALPLESSRLSCKRKPGQYFFDRDMNLSGCLAGCMLFDKLPRCAFDFVVCVTSDAQVTEGLATISAHHCSALNLILPDFIPENWREIPPCNVFKLPQSNLRIPFAL</sequence>
<proteinExistence type="predicted"/>
<dbReference type="AlphaFoldDB" id="A0A165RPU1"/>
<organism evidence="1 2">
    <name type="scientific">Neolentinus lepideus HHB14362 ss-1</name>
    <dbReference type="NCBI Taxonomy" id="1314782"/>
    <lineage>
        <taxon>Eukaryota</taxon>
        <taxon>Fungi</taxon>
        <taxon>Dikarya</taxon>
        <taxon>Basidiomycota</taxon>
        <taxon>Agaricomycotina</taxon>
        <taxon>Agaricomycetes</taxon>
        <taxon>Gloeophyllales</taxon>
        <taxon>Gloeophyllaceae</taxon>
        <taxon>Neolentinus</taxon>
    </lineage>
</organism>
<protein>
    <submittedName>
        <fullName evidence="1">Uncharacterized protein</fullName>
    </submittedName>
</protein>
<keyword evidence="2" id="KW-1185">Reference proteome</keyword>
<evidence type="ECO:0000313" key="1">
    <source>
        <dbReference type="EMBL" id="KZT24112.1"/>
    </source>
</evidence>
<dbReference type="InParanoid" id="A0A165RPU1"/>